<dbReference type="Gene3D" id="1.20.1070.10">
    <property type="entry name" value="Rhodopsin 7-helix transmembrane proteins"/>
    <property type="match status" value="1"/>
</dbReference>
<evidence type="ECO:0000256" key="10">
    <source>
        <dbReference type="ARBA" id="ARBA00022989"/>
    </source>
</evidence>
<feature type="transmembrane region" description="Helical" evidence="15">
    <location>
        <begin position="907"/>
        <end position="933"/>
    </location>
</feature>
<dbReference type="Proteomes" id="UP001177744">
    <property type="component" value="Unassembled WGS sequence"/>
</dbReference>
<feature type="domain" description="EGF-like" evidence="16">
    <location>
        <begin position="42"/>
        <end position="80"/>
    </location>
</feature>
<dbReference type="InterPro" id="IPR049883">
    <property type="entry name" value="NOTCH1_EGF-like"/>
</dbReference>
<dbReference type="PANTHER" id="PTHR12011:SF328">
    <property type="entry name" value="ADHESION G PROTEIN-COUPLED RECEPTOR E2"/>
    <property type="match status" value="1"/>
</dbReference>
<keyword evidence="20" id="KW-1185">Reference proteome</keyword>
<feature type="domain" description="EGF-like" evidence="16">
    <location>
        <begin position="385"/>
        <end position="423"/>
    </location>
</feature>
<dbReference type="CDD" id="cd15439">
    <property type="entry name" value="7tmB2_EMR"/>
    <property type="match status" value="1"/>
</dbReference>
<dbReference type="Pfam" id="PF01825">
    <property type="entry name" value="GPS"/>
    <property type="match status" value="1"/>
</dbReference>
<keyword evidence="8" id="KW-0106">Calcium</keyword>
<feature type="domain" description="EGF-like" evidence="16">
    <location>
        <begin position="336"/>
        <end position="374"/>
    </location>
</feature>
<dbReference type="Pfam" id="PF00002">
    <property type="entry name" value="7tm_2"/>
    <property type="match status" value="1"/>
</dbReference>
<evidence type="ECO:0000256" key="8">
    <source>
        <dbReference type="ARBA" id="ARBA00022837"/>
    </source>
</evidence>
<name>A0AA40LQQ6_CNENI</name>
<dbReference type="CDD" id="cd00054">
    <property type="entry name" value="EGF_CA"/>
    <property type="match status" value="9"/>
</dbReference>
<dbReference type="GO" id="GO:0007155">
    <property type="term" value="P:cell adhesion"/>
    <property type="evidence" value="ECO:0007669"/>
    <property type="project" value="UniProtKB-KW"/>
</dbReference>
<feature type="transmembrane region" description="Helical" evidence="15">
    <location>
        <begin position="761"/>
        <end position="784"/>
    </location>
</feature>
<dbReference type="InterPro" id="IPR017981">
    <property type="entry name" value="GPCR_2-like_7TM"/>
</dbReference>
<feature type="domain" description="G-protein coupled receptors family 2 profile 2" evidence="18">
    <location>
        <begin position="759"/>
        <end position="1005"/>
    </location>
</feature>
<dbReference type="FunFam" id="2.10.25.10:FF:000269">
    <property type="entry name" value="Adhesion G protein-coupled receptor E2"/>
    <property type="match status" value="3"/>
</dbReference>
<evidence type="ECO:0000256" key="9">
    <source>
        <dbReference type="ARBA" id="ARBA00022889"/>
    </source>
</evidence>
<evidence type="ECO:0000256" key="13">
    <source>
        <dbReference type="ARBA" id="ARBA00023180"/>
    </source>
</evidence>
<dbReference type="PROSITE" id="PS00010">
    <property type="entry name" value="ASX_HYDROXYL"/>
    <property type="match status" value="9"/>
</dbReference>
<feature type="domain" description="EGF-like" evidence="16">
    <location>
        <begin position="238"/>
        <end position="276"/>
    </location>
</feature>
<dbReference type="InterPro" id="IPR009030">
    <property type="entry name" value="Growth_fac_rcpt_cys_sf"/>
</dbReference>
<dbReference type="GO" id="GO:0005509">
    <property type="term" value="F:calcium ion binding"/>
    <property type="evidence" value="ECO:0007669"/>
    <property type="project" value="InterPro"/>
</dbReference>
<dbReference type="InterPro" id="IPR000832">
    <property type="entry name" value="GPCR_2_secretin-like"/>
</dbReference>
<feature type="domain" description="EGF-like" evidence="16">
    <location>
        <begin position="287"/>
        <end position="325"/>
    </location>
</feature>
<dbReference type="EMBL" id="JAULJE010000005">
    <property type="protein sequence ID" value="KAK1342691.1"/>
    <property type="molecule type" value="Genomic_DNA"/>
</dbReference>
<dbReference type="InterPro" id="IPR000203">
    <property type="entry name" value="GPS"/>
</dbReference>
<dbReference type="FunFam" id="1.20.1070.10:FF:000054">
    <property type="entry name" value="Adhesion G protein-coupled receptor E3"/>
    <property type="match status" value="1"/>
</dbReference>
<comment type="subcellular location">
    <subcellularLocation>
        <location evidence="1">Cell membrane</location>
        <topology evidence="1">Multi-pass membrane protein</topology>
    </subcellularLocation>
</comment>
<keyword evidence="6" id="KW-0732">Signal</keyword>
<keyword evidence="9" id="KW-0130">Cell adhesion</keyword>
<evidence type="ECO:0000259" key="17">
    <source>
        <dbReference type="PROSITE" id="PS50221"/>
    </source>
</evidence>
<dbReference type="InterPro" id="IPR046338">
    <property type="entry name" value="GAIN_dom_sf"/>
</dbReference>
<comment type="similarity">
    <text evidence="2">Belongs to the G-protein coupled receptor 2 family. Adhesion G-protein coupled receptor (ADGR) subfamily.</text>
</comment>
<feature type="transmembrane region" description="Helical" evidence="15">
    <location>
        <begin position="796"/>
        <end position="813"/>
    </location>
</feature>
<dbReference type="PROSITE" id="PS50221">
    <property type="entry name" value="GAIN_B"/>
    <property type="match status" value="1"/>
</dbReference>
<accession>A0AA40LQQ6</accession>
<evidence type="ECO:0000313" key="19">
    <source>
        <dbReference type="EMBL" id="KAK1342691.1"/>
    </source>
</evidence>
<evidence type="ECO:0000256" key="6">
    <source>
        <dbReference type="ARBA" id="ARBA00022729"/>
    </source>
</evidence>
<dbReference type="PROSITE" id="PS50261">
    <property type="entry name" value="G_PROTEIN_RECEP_F2_4"/>
    <property type="match status" value="1"/>
</dbReference>
<dbReference type="Gene3D" id="2.60.220.50">
    <property type="match status" value="1"/>
</dbReference>
<evidence type="ECO:0000256" key="5">
    <source>
        <dbReference type="ARBA" id="ARBA00022692"/>
    </source>
</evidence>
<feature type="transmembrane region" description="Helical" evidence="15">
    <location>
        <begin position="953"/>
        <end position="975"/>
    </location>
</feature>
<evidence type="ECO:0000256" key="4">
    <source>
        <dbReference type="ARBA" id="ARBA00022536"/>
    </source>
</evidence>
<feature type="transmembrane region" description="Helical" evidence="15">
    <location>
        <begin position="981"/>
        <end position="1004"/>
    </location>
</feature>
<feature type="transmembrane region" description="Helical" evidence="15">
    <location>
        <begin position="869"/>
        <end position="887"/>
    </location>
</feature>
<dbReference type="SMART" id="SM00181">
    <property type="entry name" value="EGF"/>
    <property type="match status" value="9"/>
</dbReference>
<dbReference type="InterPro" id="IPR001881">
    <property type="entry name" value="EGF-like_Ca-bd_dom"/>
</dbReference>
<dbReference type="GO" id="GO:0005886">
    <property type="term" value="C:plasma membrane"/>
    <property type="evidence" value="ECO:0007669"/>
    <property type="project" value="UniProtKB-SubCell"/>
</dbReference>
<dbReference type="AlphaFoldDB" id="A0AA40LQQ6"/>
<evidence type="ECO:0000256" key="7">
    <source>
        <dbReference type="ARBA" id="ARBA00022737"/>
    </source>
</evidence>
<keyword evidence="10 15" id="KW-1133">Transmembrane helix</keyword>
<keyword evidence="7" id="KW-0677">Repeat</keyword>
<keyword evidence="12" id="KW-1015">Disulfide bond</keyword>
<evidence type="ECO:0000256" key="12">
    <source>
        <dbReference type="ARBA" id="ARBA00023157"/>
    </source>
</evidence>
<protein>
    <recommendedName>
        <fullName evidence="21">Adhesion G protein-coupled receptor E2</fullName>
    </recommendedName>
</protein>
<dbReference type="PROSITE" id="PS01187">
    <property type="entry name" value="EGF_CA"/>
    <property type="match status" value="4"/>
</dbReference>
<feature type="domain" description="EGF-like" evidence="16">
    <location>
        <begin position="189"/>
        <end position="227"/>
    </location>
</feature>
<reference evidence="19" key="1">
    <citation type="submission" date="2023-06" db="EMBL/GenBank/DDBJ databases">
        <title>Reference genome for the Northern bat (Eptesicus nilssonii), a most northern bat species.</title>
        <authorList>
            <person name="Laine V.N."/>
            <person name="Pulliainen A.T."/>
            <person name="Lilley T.M."/>
        </authorList>
    </citation>
    <scope>NUCLEOTIDE SEQUENCE</scope>
    <source>
        <strain evidence="19">BLF_Eptnil</strain>
        <tissue evidence="19">Kidney</tissue>
    </source>
</reference>
<dbReference type="InterPro" id="IPR000152">
    <property type="entry name" value="EGF-type_Asp/Asn_hydroxyl_site"/>
</dbReference>
<dbReference type="InterPro" id="IPR000742">
    <property type="entry name" value="EGF"/>
</dbReference>
<gene>
    <name evidence="19" type="ORF">QTO34_015457</name>
</gene>
<dbReference type="SMART" id="SM00303">
    <property type="entry name" value="GPS"/>
    <property type="match status" value="1"/>
</dbReference>
<dbReference type="SUPFAM" id="SSF57184">
    <property type="entry name" value="Growth factor receptor domain"/>
    <property type="match status" value="2"/>
</dbReference>
<evidence type="ECO:0000256" key="15">
    <source>
        <dbReference type="SAM" id="Phobius"/>
    </source>
</evidence>
<dbReference type="GO" id="GO:0007166">
    <property type="term" value="P:cell surface receptor signaling pathway"/>
    <property type="evidence" value="ECO:0007669"/>
    <property type="project" value="InterPro"/>
</dbReference>
<dbReference type="PANTHER" id="PTHR12011">
    <property type="entry name" value="ADHESION G-PROTEIN COUPLED RECEPTOR"/>
    <property type="match status" value="1"/>
</dbReference>
<dbReference type="PRINTS" id="PR00249">
    <property type="entry name" value="GPCRSECRETIN"/>
</dbReference>
<feature type="domain" description="EGF-like" evidence="16">
    <location>
        <begin position="140"/>
        <end position="178"/>
    </location>
</feature>
<dbReference type="Pfam" id="PF07645">
    <property type="entry name" value="EGF_CA"/>
    <property type="match status" value="9"/>
</dbReference>
<feature type="domain" description="GAIN-B" evidence="17">
    <location>
        <begin position="574"/>
        <end position="753"/>
    </location>
</feature>
<dbReference type="SMART" id="SM00179">
    <property type="entry name" value="EGF_CA"/>
    <property type="match status" value="9"/>
</dbReference>
<evidence type="ECO:0008006" key="21">
    <source>
        <dbReference type="Google" id="ProtNLM"/>
    </source>
</evidence>
<comment type="caution">
    <text evidence="14">Lacks conserved residue(s) required for the propagation of feature annotation.</text>
</comment>
<evidence type="ECO:0000313" key="20">
    <source>
        <dbReference type="Proteomes" id="UP001177744"/>
    </source>
</evidence>
<evidence type="ECO:0000256" key="11">
    <source>
        <dbReference type="ARBA" id="ARBA00023136"/>
    </source>
</evidence>
<organism evidence="19 20">
    <name type="scientific">Cnephaeus nilssonii</name>
    <name type="common">Northern bat</name>
    <name type="synonym">Eptesicus nilssonii</name>
    <dbReference type="NCBI Taxonomy" id="3371016"/>
    <lineage>
        <taxon>Eukaryota</taxon>
        <taxon>Metazoa</taxon>
        <taxon>Chordata</taxon>
        <taxon>Craniata</taxon>
        <taxon>Vertebrata</taxon>
        <taxon>Euteleostomi</taxon>
        <taxon>Mammalia</taxon>
        <taxon>Eutheria</taxon>
        <taxon>Laurasiatheria</taxon>
        <taxon>Chiroptera</taxon>
        <taxon>Yangochiroptera</taxon>
        <taxon>Vespertilionidae</taxon>
        <taxon>Cnephaeus</taxon>
    </lineage>
</organism>
<dbReference type="FunFam" id="2.10.25.10:FF:000038">
    <property type="entry name" value="Fibrillin 2"/>
    <property type="match status" value="6"/>
</dbReference>
<evidence type="ECO:0000256" key="2">
    <source>
        <dbReference type="ARBA" id="ARBA00007343"/>
    </source>
</evidence>
<dbReference type="Gene3D" id="2.10.25.10">
    <property type="entry name" value="Laminin"/>
    <property type="match status" value="9"/>
</dbReference>
<comment type="caution">
    <text evidence="19">The sequence shown here is derived from an EMBL/GenBank/DDBJ whole genome shotgun (WGS) entry which is preliminary data.</text>
</comment>
<proteinExistence type="inferred from homology"/>
<keyword evidence="3" id="KW-1003">Cell membrane</keyword>
<evidence type="ECO:0000256" key="1">
    <source>
        <dbReference type="ARBA" id="ARBA00004651"/>
    </source>
</evidence>
<evidence type="ECO:0000259" key="18">
    <source>
        <dbReference type="PROSITE" id="PS50261"/>
    </source>
</evidence>
<dbReference type="InterPro" id="IPR057244">
    <property type="entry name" value="GAIN_B"/>
</dbReference>
<dbReference type="GO" id="GO:0004930">
    <property type="term" value="F:G protein-coupled receptor activity"/>
    <property type="evidence" value="ECO:0007669"/>
    <property type="project" value="InterPro"/>
</dbReference>
<feature type="domain" description="EGF-like" evidence="16">
    <location>
        <begin position="434"/>
        <end position="472"/>
    </location>
</feature>
<feature type="transmembrane region" description="Helical" evidence="15">
    <location>
        <begin position="825"/>
        <end position="849"/>
    </location>
</feature>
<keyword evidence="11 15" id="KW-0472">Membrane</keyword>
<dbReference type="GO" id="GO:0007189">
    <property type="term" value="P:adenylate cyclase-activating G protein-coupled receptor signaling pathway"/>
    <property type="evidence" value="ECO:0007669"/>
    <property type="project" value="TreeGrafter"/>
</dbReference>
<dbReference type="InterPro" id="IPR018097">
    <property type="entry name" value="EGF_Ca-bd_CS"/>
</dbReference>
<evidence type="ECO:0000256" key="14">
    <source>
        <dbReference type="PROSITE-ProRule" id="PRU00076"/>
    </source>
</evidence>
<keyword evidence="4 14" id="KW-0245">EGF-like domain</keyword>
<keyword evidence="13" id="KW-0325">Glycoprotein</keyword>
<feature type="domain" description="EGF-like" evidence="16">
    <location>
        <begin position="91"/>
        <end position="129"/>
    </location>
</feature>
<keyword evidence="5 15" id="KW-0812">Transmembrane</keyword>
<evidence type="ECO:0000259" key="16">
    <source>
        <dbReference type="PROSITE" id="PS50026"/>
    </source>
</evidence>
<dbReference type="SUPFAM" id="SSF57196">
    <property type="entry name" value="EGF/Laminin"/>
    <property type="match status" value="3"/>
</dbReference>
<dbReference type="PRINTS" id="PR01278">
    <property type="entry name" value="CD97PROTEIN"/>
</dbReference>
<sequence length="1046" mass="114014">MTDYQNTVGSFECHDSPGWKPIPASLNGPNNPVKIQSSDPINVDECTSGQHSCHQSAQCHNTEGSYECRCSLGWKPVPGSPNGPNNTVCEDVNECTSGHNSCHQSAQCHNTEGSYECRCRSGWKPVPGSPNGPNNTVCEDVDECTSGQHSCHQSAQCHNTEGSYECRCSPGWKPVPGSPNGPHNTVCEDVDECTSGQHSCHQSAQCHNTEGSYECRCRSGWKTVPGSPNGPNNTVCEDVDECSSGQHSCQQSAQCHNIEGSYECHCRPGWKPVPGSPNGPNNTVCEDVDECTSGQHSCHQSAQCHNTEGSYECRCRSGWKLIPGSPNGPNNTVCEDVDECSSGQHSCHQSAQCHNTEGSYECRCRSGWKLVPGSPNGPHNTVCEDVDECASGQHSCHQSAQCHNTEGSYECRCSPGWKPVPGSPNGPNNTVCEDVDECSSGQHSCHQSAQCHNIEGSYECRCRSGWKPVPGSPNGPHNTVCEDVDECTTGQHSCHKSPNATTPRAAMSAAAEFSFLTWTPPPGIKSQSLSRFFERVQDLLRDFRSATAQDTIQDIIQEVDNLLETPGDLLTLPHSEQHCVATNLLTGQEHEKGDKNVTLRINQAKMLVNWDVVQNSRGSGPSVVGLVSSPGMGKLLVEAPLVLKTEEHSVLHETHKGLLEEVSPVLLSDVMSAFVSNKDTQNLSSPVTFVFKHSMTPGLRQKVFCVFWEPSQNGSGHWSTKGCWMVGTGDTSTTCQCTHLSSFAILMAHYEVQEEDPTLAVITYVGLSLSLLCLLLAALTFLLCKAIQNTSTSLHLQLSLCLFLAHLLFLTAIDRTENKVLCAIIAGVLHYLYLASFTWMLLEGLHLFLTARNLTVVNYSNVSRFMKKFMLPVGYGIPAVIVAISAASRPHLYGTPARCWLHLEKGFIWGFLGPVCAILFFNLALFLMTLWILKSKLSSLNSDVSTLKNTRMLTFKAIAQLFLLGCTWCLGILQVGPAALAMAYLFTIINSLQGVFIFLVYCLLSQQEMVEKGKKIKVESEQYTLSSGLLSDAPKHSVIDPQKKNC</sequence>
<evidence type="ECO:0000256" key="3">
    <source>
        <dbReference type="ARBA" id="ARBA00022475"/>
    </source>
</evidence>
<dbReference type="PROSITE" id="PS50026">
    <property type="entry name" value="EGF_3"/>
    <property type="match status" value="9"/>
</dbReference>
<dbReference type="InterPro" id="IPR003056">
    <property type="entry name" value="GPCR_2_ADGRE2_ADGRE5"/>
</dbReference>